<proteinExistence type="predicted"/>
<keyword evidence="2" id="KW-1185">Reference proteome</keyword>
<gene>
    <name evidence="1" type="ORF">I595_2771</name>
</gene>
<sequence>MVKGHYEKNHPKVVFEVEPEAIPFYSFRYSVFICMFLKNRG</sequence>
<dbReference type="Proteomes" id="UP000050280">
    <property type="component" value="Unassembled WGS sequence"/>
</dbReference>
<dbReference type="EMBL" id="LDJX01000005">
    <property type="protein sequence ID" value="KPM31504.1"/>
    <property type="molecule type" value="Genomic_DNA"/>
</dbReference>
<comment type="caution">
    <text evidence="1">The sequence shown here is derived from an EMBL/GenBank/DDBJ whole genome shotgun (WGS) entry which is preliminary data.</text>
</comment>
<dbReference type="AlphaFoldDB" id="A0A0P7AUK2"/>
<name>A0A0P7AUK2_9FLAO</name>
<organism evidence="1 2">
    <name type="scientific">Croceitalea dokdonensis DOKDO 023</name>
    <dbReference type="NCBI Taxonomy" id="1300341"/>
    <lineage>
        <taxon>Bacteria</taxon>
        <taxon>Pseudomonadati</taxon>
        <taxon>Bacteroidota</taxon>
        <taxon>Flavobacteriia</taxon>
        <taxon>Flavobacteriales</taxon>
        <taxon>Flavobacteriaceae</taxon>
        <taxon>Croceitalea</taxon>
    </lineage>
</organism>
<reference evidence="1 2" key="1">
    <citation type="submission" date="2015-09" db="EMBL/GenBank/DDBJ databases">
        <title>Genome sequence of the marine flavobacterium Croceitalea dokdonensis DOKDO 023 that contains proton- and sodium-pumping rhodopsins.</title>
        <authorList>
            <person name="Kwon S.-K."/>
            <person name="Lee H.K."/>
            <person name="Kwak M.-J."/>
            <person name="Kim J.F."/>
        </authorList>
    </citation>
    <scope>NUCLEOTIDE SEQUENCE [LARGE SCALE GENOMIC DNA]</scope>
    <source>
        <strain evidence="1 2">DOKDO 023</strain>
    </source>
</reference>
<dbReference type="STRING" id="1300341.I595_2771"/>
<evidence type="ECO:0000313" key="1">
    <source>
        <dbReference type="EMBL" id="KPM31504.1"/>
    </source>
</evidence>
<accession>A0A0P7AUK2</accession>
<protein>
    <submittedName>
        <fullName evidence="1">Uncharacterized protein</fullName>
    </submittedName>
</protein>
<evidence type="ECO:0000313" key="2">
    <source>
        <dbReference type="Proteomes" id="UP000050280"/>
    </source>
</evidence>